<dbReference type="InterPro" id="IPR003959">
    <property type="entry name" value="ATPase_AAA_core"/>
</dbReference>
<protein>
    <submittedName>
        <fullName evidence="9">Transporter</fullName>
    </submittedName>
</protein>
<organism evidence="9 10">
    <name type="scientific">Enterococcus canis</name>
    <dbReference type="NCBI Taxonomy" id="214095"/>
    <lineage>
        <taxon>Bacteria</taxon>
        <taxon>Bacillati</taxon>
        <taxon>Bacillota</taxon>
        <taxon>Bacilli</taxon>
        <taxon>Lactobacillales</taxon>
        <taxon>Enterococcaceae</taxon>
        <taxon>Enterococcus</taxon>
    </lineage>
</organism>
<dbReference type="AlphaFoldDB" id="A0A1L8RJ09"/>
<dbReference type="PANTHER" id="PTHR42771:SF2">
    <property type="entry name" value="IRON(3+)-HYDROXAMATE IMPORT ATP-BINDING PROTEIN FHUC"/>
    <property type="match status" value="1"/>
</dbReference>
<keyword evidence="7" id="KW-0472">Membrane</keyword>
<name>A0A1L8RJ09_9ENTE</name>
<keyword evidence="2" id="KW-0813">Transport</keyword>
<dbReference type="SMART" id="SM00382">
    <property type="entry name" value="AAA"/>
    <property type="match status" value="1"/>
</dbReference>
<dbReference type="Pfam" id="PF13476">
    <property type="entry name" value="AAA_23"/>
    <property type="match status" value="1"/>
</dbReference>
<dbReference type="GO" id="GO:0005524">
    <property type="term" value="F:ATP binding"/>
    <property type="evidence" value="ECO:0007669"/>
    <property type="project" value="InterPro"/>
</dbReference>
<dbReference type="GO" id="GO:0006302">
    <property type="term" value="P:double-strand break repair"/>
    <property type="evidence" value="ECO:0007669"/>
    <property type="project" value="InterPro"/>
</dbReference>
<evidence type="ECO:0000256" key="5">
    <source>
        <dbReference type="ARBA" id="ARBA00023004"/>
    </source>
</evidence>
<evidence type="ECO:0000256" key="2">
    <source>
        <dbReference type="ARBA" id="ARBA00022448"/>
    </source>
</evidence>
<dbReference type="Pfam" id="PF13304">
    <property type="entry name" value="AAA_21"/>
    <property type="match status" value="1"/>
</dbReference>
<dbReference type="InterPro" id="IPR003593">
    <property type="entry name" value="AAA+_ATPase"/>
</dbReference>
<dbReference type="GO" id="GO:0016887">
    <property type="term" value="F:ATP hydrolysis activity"/>
    <property type="evidence" value="ECO:0007669"/>
    <property type="project" value="InterPro"/>
</dbReference>
<evidence type="ECO:0000256" key="4">
    <source>
        <dbReference type="ARBA" id="ARBA00022496"/>
    </source>
</evidence>
<sequence length="241" mass="27215">MIQDGIYIKGLHLKSSLAGGDYFRQIAPIRNLTKLNFDRNITFLIGENGSGKSTLLEAIAINFGINPEGGSKNYNFSTAENYSNLADYLVLHKSGLPARDTFFLRAESFFNVATYVEETFDDYSEFGETSLHTQSHGESFLNLIKYRFRGNGLYLLDEPEAALSPQRQLALLALLGELSQNNSQLIIATHSPILLAMPNATIYSFDAEEIEIIDYEDTPPYQTTKMILENREQFFHNLFND</sequence>
<reference evidence="9 10" key="1">
    <citation type="submission" date="2014-12" db="EMBL/GenBank/DDBJ databases">
        <title>Draft genome sequences of 29 type strains of Enterococci.</title>
        <authorList>
            <person name="Zhong Z."/>
            <person name="Sun Z."/>
            <person name="Liu W."/>
            <person name="Zhang W."/>
            <person name="Zhang H."/>
        </authorList>
    </citation>
    <scope>NUCLEOTIDE SEQUENCE [LARGE SCALE GENOMIC DNA]</scope>
    <source>
        <strain evidence="9 10">DSM 17029</strain>
    </source>
</reference>
<keyword evidence="5" id="KW-0408">Iron</keyword>
<evidence type="ECO:0000313" key="9">
    <source>
        <dbReference type="EMBL" id="OJG19695.1"/>
    </source>
</evidence>
<dbReference type="InterPro" id="IPR027417">
    <property type="entry name" value="P-loop_NTPase"/>
</dbReference>
<evidence type="ECO:0000256" key="3">
    <source>
        <dbReference type="ARBA" id="ARBA00022475"/>
    </source>
</evidence>
<dbReference type="RefSeq" id="WP_082703225.1">
    <property type="nucleotide sequence ID" value="NZ_JXKH01000002.1"/>
</dbReference>
<evidence type="ECO:0000313" key="10">
    <source>
        <dbReference type="Proteomes" id="UP000181884"/>
    </source>
</evidence>
<dbReference type="EMBL" id="JXKH01000002">
    <property type="protein sequence ID" value="OJG19695.1"/>
    <property type="molecule type" value="Genomic_DNA"/>
</dbReference>
<dbReference type="GO" id="GO:0005886">
    <property type="term" value="C:plasma membrane"/>
    <property type="evidence" value="ECO:0007669"/>
    <property type="project" value="UniProtKB-SubCell"/>
</dbReference>
<comment type="caution">
    <text evidence="9">The sequence shown here is derived from an EMBL/GenBank/DDBJ whole genome shotgun (WGS) entry which is preliminary data.</text>
</comment>
<dbReference type="Proteomes" id="UP000181884">
    <property type="component" value="Unassembled WGS sequence"/>
</dbReference>
<comment type="subcellular location">
    <subcellularLocation>
        <location evidence="1">Cell membrane</location>
        <topology evidence="1">Peripheral membrane protein</topology>
    </subcellularLocation>
</comment>
<dbReference type="GO" id="GO:0006826">
    <property type="term" value="P:iron ion transport"/>
    <property type="evidence" value="ECO:0007669"/>
    <property type="project" value="UniProtKB-KW"/>
</dbReference>
<dbReference type="PANTHER" id="PTHR42771">
    <property type="entry name" value="IRON(3+)-HYDROXAMATE IMPORT ATP-BINDING PROTEIN FHUC"/>
    <property type="match status" value="1"/>
</dbReference>
<dbReference type="InterPro" id="IPR051535">
    <property type="entry name" value="Siderophore_ABC-ATPase"/>
</dbReference>
<dbReference type="SUPFAM" id="SSF52540">
    <property type="entry name" value="P-loop containing nucleoside triphosphate hydrolases"/>
    <property type="match status" value="1"/>
</dbReference>
<gene>
    <name evidence="9" type="ORF">RU97_GL001266</name>
</gene>
<keyword evidence="10" id="KW-1185">Reference proteome</keyword>
<evidence type="ECO:0000256" key="7">
    <source>
        <dbReference type="ARBA" id="ARBA00023136"/>
    </source>
</evidence>
<dbReference type="Gene3D" id="3.40.50.300">
    <property type="entry name" value="P-loop containing nucleotide triphosphate hydrolases"/>
    <property type="match status" value="2"/>
</dbReference>
<keyword evidence="4" id="KW-0410">Iron transport</keyword>
<evidence type="ECO:0000259" key="8">
    <source>
        <dbReference type="SMART" id="SM00382"/>
    </source>
</evidence>
<accession>A0A1L8RJ09</accession>
<evidence type="ECO:0000256" key="6">
    <source>
        <dbReference type="ARBA" id="ARBA00023065"/>
    </source>
</evidence>
<evidence type="ECO:0000256" key="1">
    <source>
        <dbReference type="ARBA" id="ARBA00004202"/>
    </source>
</evidence>
<dbReference type="InterPro" id="IPR038729">
    <property type="entry name" value="Rad50/SbcC_AAA"/>
</dbReference>
<proteinExistence type="predicted"/>
<feature type="domain" description="AAA+ ATPase" evidence="8">
    <location>
        <begin position="38"/>
        <end position="214"/>
    </location>
</feature>
<keyword evidence="6" id="KW-0406">Ion transport</keyword>
<keyword evidence="3" id="KW-1003">Cell membrane</keyword>